<dbReference type="Pfam" id="PF01055">
    <property type="entry name" value="Glyco_hydro_31_2nd"/>
    <property type="match status" value="1"/>
</dbReference>
<dbReference type="InterPro" id="IPR025887">
    <property type="entry name" value="Glyco_hydro_31_N_dom"/>
</dbReference>
<dbReference type="AlphaFoldDB" id="A0A851GCC9"/>
<dbReference type="Gene3D" id="3.20.20.80">
    <property type="entry name" value="Glycosidases"/>
    <property type="match status" value="1"/>
</dbReference>
<evidence type="ECO:0000313" key="7">
    <source>
        <dbReference type="Proteomes" id="UP000557872"/>
    </source>
</evidence>
<dbReference type="SUPFAM" id="SSF74650">
    <property type="entry name" value="Galactose mutarotase-like"/>
    <property type="match status" value="1"/>
</dbReference>
<comment type="similarity">
    <text evidence="1 2">Belongs to the glycosyl hydrolase 31 family.</text>
</comment>
<organism evidence="6 7">
    <name type="scientific">Oceaniferula marina</name>
    <dbReference type="NCBI Taxonomy" id="2748318"/>
    <lineage>
        <taxon>Bacteria</taxon>
        <taxon>Pseudomonadati</taxon>
        <taxon>Verrucomicrobiota</taxon>
        <taxon>Verrucomicrobiia</taxon>
        <taxon>Verrucomicrobiales</taxon>
        <taxon>Verrucomicrobiaceae</taxon>
        <taxon>Oceaniferula</taxon>
    </lineage>
</organism>
<keyword evidence="2" id="KW-0326">Glycosidase</keyword>
<proteinExistence type="inferred from homology"/>
<dbReference type="InterPro" id="IPR011013">
    <property type="entry name" value="Gal_mutarotase_sf_dom"/>
</dbReference>
<dbReference type="Proteomes" id="UP000557872">
    <property type="component" value="Unassembled WGS sequence"/>
</dbReference>
<evidence type="ECO:0000256" key="1">
    <source>
        <dbReference type="ARBA" id="ARBA00007806"/>
    </source>
</evidence>
<name>A0A851GCC9_9BACT</name>
<dbReference type="InterPro" id="IPR051816">
    <property type="entry name" value="Glycosyl_Hydrolase_31"/>
</dbReference>
<dbReference type="Gene3D" id="2.60.40.1180">
    <property type="entry name" value="Golgi alpha-mannosidase II"/>
    <property type="match status" value="1"/>
</dbReference>
<reference evidence="6 7" key="1">
    <citation type="submission" date="2020-07" db="EMBL/GenBank/DDBJ databases">
        <title>Roseicoccus Jingziensis gen. nov., sp. nov., isolated from coastal seawater.</title>
        <authorList>
            <person name="Feng X."/>
        </authorList>
    </citation>
    <scope>NUCLEOTIDE SEQUENCE [LARGE SCALE GENOMIC DNA]</scope>
    <source>
        <strain evidence="6 7">N1E253</strain>
    </source>
</reference>
<dbReference type="GO" id="GO:0005975">
    <property type="term" value="P:carbohydrate metabolic process"/>
    <property type="evidence" value="ECO:0007669"/>
    <property type="project" value="InterPro"/>
</dbReference>
<evidence type="ECO:0000313" key="6">
    <source>
        <dbReference type="EMBL" id="NWK55233.1"/>
    </source>
</evidence>
<feature type="domain" description="Glycoside hydrolase family 31 TIM barrel" evidence="3">
    <location>
        <begin position="296"/>
        <end position="610"/>
    </location>
</feature>
<dbReference type="CDD" id="cd14752">
    <property type="entry name" value="GH31_N"/>
    <property type="match status" value="1"/>
</dbReference>
<accession>A0A851GCC9</accession>
<dbReference type="SUPFAM" id="SSF51011">
    <property type="entry name" value="Glycosyl hydrolase domain"/>
    <property type="match status" value="1"/>
</dbReference>
<evidence type="ECO:0000256" key="2">
    <source>
        <dbReference type="RuleBase" id="RU361185"/>
    </source>
</evidence>
<dbReference type="PANTHER" id="PTHR43863:SF2">
    <property type="entry name" value="MALTASE-GLUCOAMYLASE"/>
    <property type="match status" value="1"/>
</dbReference>
<dbReference type="GO" id="GO:0030246">
    <property type="term" value="F:carbohydrate binding"/>
    <property type="evidence" value="ECO:0007669"/>
    <property type="project" value="InterPro"/>
</dbReference>
<feature type="domain" description="Glycosyl hydrolase family 31 C-terminal" evidence="5">
    <location>
        <begin position="620"/>
        <end position="704"/>
    </location>
</feature>
<dbReference type="GO" id="GO:0004553">
    <property type="term" value="F:hydrolase activity, hydrolyzing O-glycosyl compounds"/>
    <property type="evidence" value="ECO:0007669"/>
    <property type="project" value="InterPro"/>
</dbReference>
<comment type="caution">
    <text evidence="6">The sequence shown here is derived from an EMBL/GenBank/DDBJ whole genome shotgun (WGS) entry which is preliminary data.</text>
</comment>
<protein>
    <submittedName>
        <fullName evidence="6">Alpha-xylosidase</fullName>
    </submittedName>
</protein>
<gene>
    <name evidence="6" type="ORF">HW115_06400</name>
</gene>
<feature type="domain" description="Glycoside hydrolase family 31 N-terminal" evidence="4">
    <location>
        <begin position="58"/>
        <end position="248"/>
    </location>
</feature>
<dbReference type="InterPro" id="IPR048395">
    <property type="entry name" value="Glyco_hydro_31_C"/>
</dbReference>
<keyword evidence="7" id="KW-1185">Reference proteome</keyword>
<evidence type="ECO:0000259" key="4">
    <source>
        <dbReference type="Pfam" id="PF13802"/>
    </source>
</evidence>
<dbReference type="InterPro" id="IPR017853">
    <property type="entry name" value="GH"/>
</dbReference>
<dbReference type="Pfam" id="PF21365">
    <property type="entry name" value="Glyco_hydro_31_3rd"/>
    <property type="match status" value="1"/>
</dbReference>
<dbReference type="EMBL" id="JACBAZ010000002">
    <property type="protein sequence ID" value="NWK55233.1"/>
    <property type="molecule type" value="Genomic_DNA"/>
</dbReference>
<dbReference type="PANTHER" id="PTHR43863">
    <property type="entry name" value="HYDROLASE, PUTATIVE (AFU_ORTHOLOGUE AFUA_1G03140)-RELATED"/>
    <property type="match status" value="1"/>
</dbReference>
<dbReference type="Gene3D" id="2.60.40.1760">
    <property type="entry name" value="glycosyl hydrolase (family 31)"/>
    <property type="match status" value="1"/>
</dbReference>
<evidence type="ECO:0000259" key="5">
    <source>
        <dbReference type="Pfam" id="PF21365"/>
    </source>
</evidence>
<sequence>MNHSFTHVPAGAVLRLPLPTSDMEIVNGEARLTIPFAAYAGQPGLIRQTSTPLVHHILRVRAYGDHILRISFDPVDHAELESEMLNPETMPKPQALSIRQTGDQIELRDPSKRVRARFNLASIPTRQWSDLLPPGEKLFEAEWFPDAVTKVPMASYDRFAHGITDSVALGYLEQNGRIEHTLFSFQASSDERFAGTGERFAKMDLSGKTITLENDDGLGVNSRRTYKNIPFFLSSRPYGLFVHSSNRIHLSLADLSTRAAQGLVEDDSLDLFLCGGGSSASILHNYVSLTGLAPDLPTWSYGIWMSRMTYYSAEEVQQVAQRLRDEDYPCDVLHLDTGWFPTDWVCDWQFSPESFPEPASWMAGMRQQGFRITLWQTPDISEQSRVSEHAQFMGYLPRVKEKQDAGSDFSRQGILGPIDFSHPGAVQWYQNDLILPLLKLGASAIKTDFGENIPMQAEYHGLTANKLRNRYALLYQKSAFECTRSVFGEGQSLIWARAAWAGCQRYPVHWGGDAECSWEGMAATIRGGLHLGLSGFTYWSHDVPGFHGTPDFMNSWPSDNLYMRWTQLAVFSSHIRYHGCSPREPYEYPAIANRIRTWWKLRYALIPYIMEQANLSASAGLPVFRALILADEPDTSCWHIDDQYLFGNDFIVAPIMNDEGLRDVYLPAGSWIDFWTGEHITGGQWLRKLHHDLSHLPVFVREGASLPIYPEPVSCSDDMHPSKIIQITVNEGFGGLPVCRELWNAQPSPPQHSNAH</sequence>
<dbReference type="Pfam" id="PF13802">
    <property type="entry name" value="Gal_mutarotas_2"/>
    <property type="match status" value="1"/>
</dbReference>
<dbReference type="InterPro" id="IPR000322">
    <property type="entry name" value="Glyco_hydro_31_TIM"/>
</dbReference>
<dbReference type="SUPFAM" id="SSF51445">
    <property type="entry name" value="(Trans)glycosidases"/>
    <property type="match status" value="1"/>
</dbReference>
<dbReference type="InterPro" id="IPR013780">
    <property type="entry name" value="Glyco_hydro_b"/>
</dbReference>
<evidence type="ECO:0000259" key="3">
    <source>
        <dbReference type="Pfam" id="PF01055"/>
    </source>
</evidence>
<dbReference type="RefSeq" id="WP_178931760.1">
    <property type="nucleotide sequence ID" value="NZ_JACBAZ010000002.1"/>
</dbReference>
<dbReference type="CDD" id="cd06593">
    <property type="entry name" value="GH31_xylosidase_YicI"/>
    <property type="match status" value="1"/>
</dbReference>
<keyword evidence="2" id="KW-0378">Hydrolase</keyword>